<dbReference type="AlphaFoldDB" id="A0A3B0TE98"/>
<dbReference type="InterPro" id="IPR019734">
    <property type="entry name" value="TPR_rpt"/>
</dbReference>
<sequence>MYNLRSLKILVVFLSALFVWVGEGYSQEKVVPAVKEAQEISSKELVRLSWEASSKRDFKRLNELTAIALEHYNEKALLDQSKLSSFPHRGEESKYQTLNDVATCLFIQAEATMNNGKTKEAVELFQNIIKTYPFSQAWDPRGWYWSVSEKSQASIDVLTGKTEDASEKNRKKTVRTKPQLKTIGKSKIVDYSLYGEFLKVGTSEYRYKIKDVDGLAAAVGEGIYPNSSATYNNPRYKIVKAEGRLEGSHWDFINSDDLEAAHFKWVKAPEPWGVRLFYIGMIFEKAGMKYEALRAYHALVVHFPKTVGWTYWQTPWYPGQAAIAKIKHILRVNPELNLKAKWMKIEIGNGFDNEIKNDVIVTWPGKIVPRSLWDQVRNNVGVSAKIALKDVKQTVGQGEVKLIQYANNHWQMTVKNKPYVIKGITYAPTKIGQSPDKG</sequence>
<dbReference type="EMBL" id="UOEN01000344">
    <property type="protein sequence ID" value="VAW16845.1"/>
    <property type="molecule type" value="Genomic_DNA"/>
</dbReference>
<reference evidence="1" key="1">
    <citation type="submission" date="2018-06" db="EMBL/GenBank/DDBJ databases">
        <authorList>
            <person name="Zhirakovskaya E."/>
        </authorList>
    </citation>
    <scope>NUCLEOTIDE SEQUENCE</scope>
</reference>
<dbReference type="Pfam" id="PF13174">
    <property type="entry name" value="TPR_6"/>
    <property type="match status" value="2"/>
</dbReference>
<gene>
    <name evidence="1" type="ORF">MNBD_BACTEROID05-575</name>
</gene>
<proteinExistence type="predicted"/>
<organism evidence="1">
    <name type="scientific">hydrothermal vent metagenome</name>
    <dbReference type="NCBI Taxonomy" id="652676"/>
    <lineage>
        <taxon>unclassified sequences</taxon>
        <taxon>metagenomes</taxon>
        <taxon>ecological metagenomes</taxon>
    </lineage>
</organism>
<name>A0A3B0TE98_9ZZZZ</name>
<feature type="non-terminal residue" evidence="1">
    <location>
        <position position="438"/>
    </location>
</feature>
<accession>A0A3B0TE98</accession>
<evidence type="ECO:0008006" key="2">
    <source>
        <dbReference type="Google" id="ProtNLM"/>
    </source>
</evidence>
<protein>
    <recommendedName>
        <fullName evidence="2">Tetratricopeptide repeat protein</fullName>
    </recommendedName>
</protein>
<dbReference type="InterPro" id="IPR011990">
    <property type="entry name" value="TPR-like_helical_dom_sf"/>
</dbReference>
<evidence type="ECO:0000313" key="1">
    <source>
        <dbReference type="EMBL" id="VAW16845.1"/>
    </source>
</evidence>
<dbReference type="SUPFAM" id="SSF48452">
    <property type="entry name" value="TPR-like"/>
    <property type="match status" value="1"/>
</dbReference>